<dbReference type="EMBL" id="SHOA02000012">
    <property type="protein sequence ID" value="TDH72436.1"/>
    <property type="molecule type" value="Genomic_DNA"/>
</dbReference>
<sequence length="545" mass="61541">MSIQVETSATGSHIPLRGVERMLTAFDGASVKIAHSMLVRVDTALLLRFLPIAVINTFDMHPRMRALQLKIPHFTAEVQAPITINTLTNLLHVRILTPADYGDGSPTSWQAFVEKECSVSFDRYRQLPFYLHVWIAKRKGTARLMLFSDQYMSDGFSGVVVLNCILENISRLARQTSQGHQNTTTLTMKELPLRPSLYRMWLGKVTWIKPLLKGKNAIFGHRIFRSSAQKFKPLLLARKDQKDFAIPPVANSTKALFADGDNKCMLKALRRCKEESVSLNGAVIVLALLVFYRVRRDKEHRGRFYPFKIAMNVDCNMRNQVPCPAEENHVGMYTATADLEWLHSEGVDMLSTRFWDLADRACREIDAVLKNTFTSARPTIIADQKLNTEMKTSFFRKICIANSNTADVGIAELIQYPFEKHHSLSCNVGRRSRSGTLTGEESRLKIISTDPERHPSSPRPLSNMHSTSHHELSVETVHVFKAQPHLAPLVTIHLSSVNSFCYSMAHKVEAEVGNNLFTMFVLLCESLGSIEGNENLIDVFARLNE</sequence>
<dbReference type="KEGG" id="blac:94348197"/>
<organism evidence="1 2">
    <name type="scientific">Bremia lactucae</name>
    <name type="common">Lettuce downy mildew</name>
    <dbReference type="NCBI Taxonomy" id="4779"/>
    <lineage>
        <taxon>Eukaryota</taxon>
        <taxon>Sar</taxon>
        <taxon>Stramenopiles</taxon>
        <taxon>Oomycota</taxon>
        <taxon>Peronosporomycetes</taxon>
        <taxon>Peronosporales</taxon>
        <taxon>Peronosporaceae</taxon>
        <taxon>Bremia</taxon>
    </lineage>
</organism>
<protein>
    <submittedName>
        <fullName evidence="1">Uncharacterized protein</fullName>
    </submittedName>
</protein>
<dbReference type="Proteomes" id="UP000294530">
    <property type="component" value="Unassembled WGS sequence"/>
</dbReference>
<dbReference type="GeneID" id="94348197"/>
<name>A0A976IIG9_BRELC</name>
<accession>A0A976IIG9</accession>
<gene>
    <name evidence="1" type="ORF">CCR75_004440</name>
</gene>
<evidence type="ECO:0000313" key="2">
    <source>
        <dbReference type="Proteomes" id="UP000294530"/>
    </source>
</evidence>
<dbReference type="OrthoDB" id="10016361at2759"/>
<reference evidence="1 2" key="1">
    <citation type="journal article" date="2021" name="Genome Biol.">
        <title>AFLAP: assembly-free linkage analysis pipeline using k-mers from genome sequencing data.</title>
        <authorList>
            <person name="Fletcher K."/>
            <person name="Zhang L."/>
            <person name="Gil J."/>
            <person name="Han R."/>
            <person name="Cavanaugh K."/>
            <person name="Michelmore R."/>
        </authorList>
    </citation>
    <scope>NUCLEOTIDE SEQUENCE [LARGE SCALE GENOMIC DNA]</scope>
    <source>
        <strain evidence="1 2">SF5</strain>
    </source>
</reference>
<dbReference type="PANTHER" id="PTHR28037">
    <property type="entry name" value="ALCOHOL O-ACETYLTRANSFERASE 1-RELATED"/>
    <property type="match status" value="1"/>
</dbReference>
<evidence type="ECO:0000313" key="1">
    <source>
        <dbReference type="EMBL" id="TDH72436.1"/>
    </source>
</evidence>
<dbReference type="PANTHER" id="PTHR28037:SF1">
    <property type="entry name" value="ALCOHOL O-ACETYLTRANSFERASE 1-RELATED"/>
    <property type="match status" value="1"/>
</dbReference>
<comment type="caution">
    <text evidence="1">The sequence shown here is derived from an EMBL/GenBank/DDBJ whole genome shotgun (WGS) entry which is preliminary data.</text>
</comment>
<dbReference type="RefSeq" id="XP_067821935.1">
    <property type="nucleotide sequence ID" value="XM_067962526.1"/>
</dbReference>
<dbReference type="AlphaFoldDB" id="A0A976IIG9"/>
<dbReference type="InterPro" id="IPR052058">
    <property type="entry name" value="Alcohol_O-acetyltransferase"/>
</dbReference>
<keyword evidence="2" id="KW-1185">Reference proteome</keyword>
<proteinExistence type="predicted"/>